<sequence length="274" mass="30945">MVVTKTRTLSDFARQKNDLITLLAAKTAAAKVTAINKNIDNKFSPDAANVNAVLNAIEAKFKKCEAIYYNYFEDADHGVLSGNITTLPVGVDSTLIDGTAVINYYFSVDDRYAYKDMVDGNFQTFILTIASMYENLVTLAEIFLRKVMVYIKKPLSSPLRDYLDYLKLMISLGYRNNDRLNICMTSADPFFIKYLEQINLLRNKFVHGVSINLESDNYNYYVAAMVNTFTPKSADLLLHVFTKAILDNTGAFIIDLMTALEKSSKHHLKYIPAN</sequence>
<evidence type="ECO:0008006" key="3">
    <source>
        <dbReference type="Google" id="ProtNLM"/>
    </source>
</evidence>
<dbReference type="STRING" id="714943.Mucpa_2367"/>
<evidence type="ECO:0000313" key="1">
    <source>
        <dbReference type="EMBL" id="EHQ26497.1"/>
    </source>
</evidence>
<name>H1YI62_9SPHI</name>
<protein>
    <recommendedName>
        <fullName evidence="3">Cthe-2314-like HEPN domain-containing protein</fullName>
    </recommendedName>
</protein>
<gene>
    <name evidence="1" type="ORF">Mucpa_2367</name>
</gene>
<organism evidence="1 2">
    <name type="scientific">Mucilaginibacter paludis DSM 18603</name>
    <dbReference type="NCBI Taxonomy" id="714943"/>
    <lineage>
        <taxon>Bacteria</taxon>
        <taxon>Pseudomonadati</taxon>
        <taxon>Bacteroidota</taxon>
        <taxon>Sphingobacteriia</taxon>
        <taxon>Sphingobacteriales</taxon>
        <taxon>Sphingobacteriaceae</taxon>
        <taxon>Mucilaginibacter</taxon>
    </lineage>
</organism>
<dbReference type="AlphaFoldDB" id="H1YI62"/>
<dbReference type="Proteomes" id="UP000002774">
    <property type="component" value="Chromosome"/>
</dbReference>
<reference evidence="1" key="1">
    <citation type="submission" date="2011-09" db="EMBL/GenBank/DDBJ databases">
        <title>The permanent draft genome of Mucilaginibacter paludis DSM 18603.</title>
        <authorList>
            <consortium name="US DOE Joint Genome Institute (JGI-PGF)"/>
            <person name="Lucas S."/>
            <person name="Han J."/>
            <person name="Lapidus A."/>
            <person name="Bruce D."/>
            <person name="Goodwin L."/>
            <person name="Pitluck S."/>
            <person name="Peters L."/>
            <person name="Kyrpides N."/>
            <person name="Mavromatis K."/>
            <person name="Ivanova N."/>
            <person name="Mikhailova N."/>
            <person name="Held B."/>
            <person name="Detter J.C."/>
            <person name="Tapia R."/>
            <person name="Han C."/>
            <person name="Land M."/>
            <person name="Hauser L."/>
            <person name="Markowitz V."/>
            <person name="Cheng J.-F."/>
            <person name="Hugenholtz P."/>
            <person name="Woyke T."/>
            <person name="Wu D."/>
            <person name="Tindall B."/>
            <person name="Brambilla E."/>
            <person name="Klenk H.-P."/>
            <person name="Eisen J.A."/>
        </authorList>
    </citation>
    <scope>NUCLEOTIDE SEQUENCE [LARGE SCALE GENOMIC DNA]</scope>
    <source>
        <strain evidence="1">DSM 18603</strain>
    </source>
</reference>
<accession>H1YI62</accession>
<proteinExistence type="predicted"/>
<dbReference type="OrthoDB" id="9829239at2"/>
<evidence type="ECO:0000313" key="2">
    <source>
        <dbReference type="Proteomes" id="UP000002774"/>
    </source>
</evidence>
<dbReference type="RefSeq" id="WP_008506583.1">
    <property type="nucleotide sequence ID" value="NZ_CM001403.1"/>
</dbReference>
<dbReference type="EMBL" id="CM001403">
    <property type="protein sequence ID" value="EHQ26497.1"/>
    <property type="molecule type" value="Genomic_DNA"/>
</dbReference>
<dbReference type="HOGENOM" id="CLU_1014954_0_0_10"/>
<keyword evidence="2" id="KW-1185">Reference proteome</keyword>